<feature type="region of interest" description="Disordered" evidence="8">
    <location>
        <begin position="354"/>
        <end position="385"/>
    </location>
</feature>
<keyword evidence="6 9" id="KW-0472">Membrane</keyword>
<comment type="subcellular location">
    <subcellularLocation>
        <location evidence="1">Membrane</location>
        <topology evidence="1">Multi-pass membrane protein</topology>
    </subcellularLocation>
</comment>
<dbReference type="Pfam" id="PF13962">
    <property type="entry name" value="PGG"/>
    <property type="match status" value="1"/>
</dbReference>
<keyword evidence="5 7" id="KW-0040">ANK repeat</keyword>
<evidence type="ECO:0000256" key="8">
    <source>
        <dbReference type="SAM" id="MobiDB-lite"/>
    </source>
</evidence>
<proteinExistence type="predicted"/>
<dbReference type="Pfam" id="PF12796">
    <property type="entry name" value="Ank_2"/>
    <property type="match status" value="2"/>
</dbReference>
<dbReference type="PANTHER" id="PTHR24186">
    <property type="entry name" value="PROTEIN PHOSPHATASE 1 REGULATORY SUBUNIT"/>
    <property type="match status" value="1"/>
</dbReference>
<dbReference type="SUPFAM" id="SSF48403">
    <property type="entry name" value="Ankyrin repeat"/>
    <property type="match status" value="1"/>
</dbReference>
<dbReference type="SMART" id="SM00248">
    <property type="entry name" value="ANK"/>
    <property type="match status" value="9"/>
</dbReference>
<feature type="compositionally biased region" description="Basic residues" evidence="8">
    <location>
        <begin position="375"/>
        <end position="385"/>
    </location>
</feature>
<feature type="transmembrane region" description="Helical" evidence="9">
    <location>
        <begin position="509"/>
        <end position="536"/>
    </location>
</feature>
<dbReference type="STRING" id="429701.A0A2G9HZW1"/>
<dbReference type="Pfam" id="PF00023">
    <property type="entry name" value="Ank"/>
    <property type="match status" value="2"/>
</dbReference>
<dbReference type="InterPro" id="IPR036770">
    <property type="entry name" value="Ankyrin_rpt-contain_sf"/>
</dbReference>
<evidence type="ECO:0000256" key="6">
    <source>
        <dbReference type="ARBA" id="ARBA00023136"/>
    </source>
</evidence>
<evidence type="ECO:0000256" key="7">
    <source>
        <dbReference type="PROSITE-ProRule" id="PRU00023"/>
    </source>
</evidence>
<reference evidence="12" key="1">
    <citation type="journal article" date="2018" name="Gigascience">
        <title>Genome assembly of the Pink Ipe (Handroanthus impetiginosus, Bignoniaceae), a highly valued, ecologically keystone Neotropical timber forest tree.</title>
        <authorList>
            <person name="Silva-Junior O.B."/>
            <person name="Grattapaglia D."/>
            <person name="Novaes E."/>
            <person name="Collevatti R.G."/>
        </authorList>
    </citation>
    <scope>NUCLEOTIDE SEQUENCE [LARGE SCALE GENOMIC DNA]</scope>
    <source>
        <strain evidence="12">cv. UFG-1</strain>
    </source>
</reference>
<feature type="transmembrane region" description="Helical" evidence="9">
    <location>
        <begin position="483"/>
        <end position="503"/>
    </location>
</feature>
<keyword evidence="12" id="KW-1185">Reference proteome</keyword>
<feature type="repeat" description="ANK" evidence="7">
    <location>
        <begin position="275"/>
        <end position="307"/>
    </location>
</feature>
<evidence type="ECO:0000256" key="5">
    <source>
        <dbReference type="ARBA" id="ARBA00023043"/>
    </source>
</evidence>
<keyword evidence="3" id="KW-0677">Repeat</keyword>
<keyword evidence="4 9" id="KW-1133">Transmembrane helix</keyword>
<feature type="transmembrane region" description="Helical" evidence="9">
    <location>
        <begin position="440"/>
        <end position="463"/>
    </location>
</feature>
<dbReference type="InterPro" id="IPR026961">
    <property type="entry name" value="PGG_dom"/>
</dbReference>
<feature type="domain" description="PGG" evidence="10">
    <location>
        <begin position="396"/>
        <end position="501"/>
    </location>
</feature>
<organism evidence="11 12">
    <name type="scientific">Handroanthus impetiginosus</name>
    <dbReference type="NCBI Taxonomy" id="429701"/>
    <lineage>
        <taxon>Eukaryota</taxon>
        <taxon>Viridiplantae</taxon>
        <taxon>Streptophyta</taxon>
        <taxon>Embryophyta</taxon>
        <taxon>Tracheophyta</taxon>
        <taxon>Spermatophyta</taxon>
        <taxon>Magnoliopsida</taxon>
        <taxon>eudicotyledons</taxon>
        <taxon>Gunneridae</taxon>
        <taxon>Pentapetalae</taxon>
        <taxon>asterids</taxon>
        <taxon>lamiids</taxon>
        <taxon>Lamiales</taxon>
        <taxon>Bignoniaceae</taxon>
        <taxon>Crescentiina</taxon>
        <taxon>Tabebuia alliance</taxon>
        <taxon>Handroanthus</taxon>
    </lineage>
</organism>
<dbReference type="GO" id="GO:0005886">
    <property type="term" value="C:plasma membrane"/>
    <property type="evidence" value="ECO:0007669"/>
    <property type="project" value="TreeGrafter"/>
</dbReference>
<name>A0A2G9HZW1_9LAMI</name>
<sequence length="593" mass="66036">MDRRLQETITSGDVSVLINLIEQDENILRQTVPGSLNTVLHLSARFGHLELANEIIKACPNMVLWENAELETPLYEACREGHLEIVKLLLETNAAEVAYKVNSREESVFFAACERGKIDVVKHLLSYPRLLMLEVDMGTSSLHVAASCGNTEIVKEILKARPDFAWKRNIQGCTPLHIACGKGQLEITRELIKLDSDLCLTQDYEGRLPLHHAAIKGRINIIDEIISISLESAEMTTFNGETILHLAVKNNQYEVVKYLTEGINISKLLNMQDNDGNTILHLATAGKLTTMVIYLLKIGTEVNSLNRKGYTALDVIEADASNSGALAIVPALLEAGAKRCDQLSPGLIDIQQVPKSSSKRSISFPNRFSQDPSPVRRRHHRQNRRRAKKLDLQYDGLRNARETITIVAVLIATVTFAAGINPPGGFSQDTGIAIRGNRAAFKVFLLCNIVALFLSIGVVNVLVSIIPFTRKTMMKLLSVTHKVMWLSTLFMAAAYIAAIWTTMPNEKGVHWVLVELVVFGGGCTIVVFFGLGLMLARHWHNKYRWRKAMQKKMKDGSPGSSVSRVDELKMMKKDQDVRSNSDVDSSDHGYHLY</sequence>
<feature type="repeat" description="ANK" evidence="7">
    <location>
        <begin position="239"/>
        <end position="261"/>
    </location>
</feature>
<evidence type="ECO:0000259" key="10">
    <source>
        <dbReference type="Pfam" id="PF13962"/>
    </source>
</evidence>
<evidence type="ECO:0000256" key="9">
    <source>
        <dbReference type="SAM" id="Phobius"/>
    </source>
</evidence>
<feature type="compositionally biased region" description="Polar residues" evidence="8">
    <location>
        <begin position="354"/>
        <end position="372"/>
    </location>
</feature>
<dbReference type="InterPro" id="IPR002110">
    <property type="entry name" value="Ankyrin_rpt"/>
</dbReference>
<evidence type="ECO:0000256" key="4">
    <source>
        <dbReference type="ARBA" id="ARBA00022989"/>
    </source>
</evidence>
<accession>A0A2G9HZW1</accession>
<evidence type="ECO:0000313" key="12">
    <source>
        <dbReference type="Proteomes" id="UP000231279"/>
    </source>
</evidence>
<evidence type="ECO:0000313" key="11">
    <source>
        <dbReference type="EMBL" id="PIN23033.1"/>
    </source>
</evidence>
<feature type="transmembrane region" description="Helical" evidence="9">
    <location>
        <begin position="403"/>
        <end position="420"/>
    </location>
</feature>
<evidence type="ECO:0000256" key="3">
    <source>
        <dbReference type="ARBA" id="ARBA00022737"/>
    </source>
</evidence>
<feature type="region of interest" description="Disordered" evidence="8">
    <location>
        <begin position="570"/>
        <end position="593"/>
    </location>
</feature>
<gene>
    <name evidence="11" type="ORF">CDL12_04255</name>
</gene>
<keyword evidence="11" id="KW-0647">Proteasome</keyword>
<dbReference type="OrthoDB" id="20872at2759"/>
<feature type="repeat" description="ANK" evidence="7">
    <location>
        <begin position="171"/>
        <end position="203"/>
    </location>
</feature>
<evidence type="ECO:0000256" key="2">
    <source>
        <dbReference type="ARBA" id="ARBA00022692"/>
    </source>
</evidence>
<dbReference type="Proteomes" id="UP000231279">
    <property type="component" value="Unassembled WGS sequence"/>
</dbReference>
<dbReference type="GO" id="GO:0000502">
    <property type="term" value="C:proteasome complex"/>
    <property type="evidence" value="ECO:0007669"/>
    <property type="project" value="UniProtKB-KW"/>
</dbReference>
<feature type="repeat" description="ANK" evidence="7">
    <location>
        <begin position="69"/>
        <end position="94"/>
    </location>
</feature>
<protein>
    <submittedName>
        <fullName evidence="11">26S proteasome regulatory complex, subunit PSMD10</fullName>
    </submittedName>
</protein>
<feature type="repeat" description="ANK" evidence="7">
    <location>
        <begin position="137"/>
        <end position="169"/>
    </location>
</feature>
<dbReference type="Gene3D" id="1.25.40.20">
    <property type="entry name" value="Ankyrin repeat-containing domain"/>
    <property type="match status" value="3"/>
</dbReference>
<dbReference type="AlphaFoldDB" id="A0A2G9HZW1"/>
<dbReference type="PROSITE" id="PS50297">
    <property type="entry name" value="ANK_REP_REGION"/>
    <property type="match status" value="5"/>
</dbReference>
<keyword evidence="2 9" id="KW-0812">Transmembrane</keyword>
<evidence type="ECO:0000256" key="1">
    <source>
        <dbReference type="ARBA" id="ARBA00004141"/>
    </source>
</evidence>
<comment type="caution">
    <text evidence="11">The sequence shown here is derived from an EMBL/GenBank/DDBJ whole genome shotgun (WGS) entry which is preliminary data.</text>
</comment>
<dbReference type="PROSITE" id="PS50088">
    <property type="entry name" value="ANK_REPEAT"/>
    <property type="match status" value="5"/>
</dbReference>
<dbReference type="PANTHER" id="PTHR24186:SF37">
    <property type="entry name" value="PGG DOMAIN-CONTAINING PROTEIN"/>
    <property type="match status" value="1"/>
</dbReference>
<dbReference type="EMBL" id="NKXS01000645">
    <property type="protein sequence ID" value="PIN23033.1"/>
    <property type="molecule type" value="Genomic_DNA"/>
</dbReference>